<dbReference type="Pfam" id="PF01266">
    <property type="entry name" value="DAO"/>
    <property type="match status" value="1"/>
</dbReference>
<dbReference type="EMBL" id="LAXJ01000003">
    <property type="protein sequence ID" value="KRS13703.1"/>
    <property type="molecule type" value="Genomic_DNA"/>
</dbReference>
<reference evidence="3 4" key="1">
    <citation type="submission" date="2015-04" db="EMBL/GenBank/DDBJ databases">
        <title>The draft genome sequence of Roseovarius sp.R12b.</title>
        <authorList>
            <person name="Li G."/>
            <person name="Lai Q."/>
            <person name="Shao Z."/>
            <person name="Yan P."/>
        </authorList>
    </citation>
    <scope>NUCLEOTIDE SEQUENCE [LARGE SCALE GENOMIC DNA]</scope>
    <source>
        <strain evidence="3 4">R12B</strain>
    </source>
</reference>
<gene>
    <name evidence="3" type="ORF">XM53_03720</name>
</gene>
<dbReference type="PANTHER" id="PTHR13847">
    <property type="entry name" value="SARCOSINE DEHYDROGENASE-RELATED"/>
    <property type="match status" value="1"/>
</dbReference>
<accession>A0A0T5NXQ4</accession>
<dbReference type="InterPro" id="IPR036188">
    <property type="entry name" value="FAD/NAD-bd_sf"/>
</dbReference>
<dbReference type="GO" id="GO:0005737">
    <property type="term" value="C:cytoplasm"/>
    <property type="evidence" value="ECO:0007669"/>
    <property type="project" value="TreeGrafter"/>
</dbReference>
<dbReference type="SUPFAM" id="SSF51905">
    <property type="entry name" value="FAD/NAD(P)-binding domain"/>
    <property type="match status" value="1"/>
</dbReference>
<dbReference type="Proteomes" id="UP000051295">
    <property type="component" value="Unassembled WGS sequence"/>
</dbReference>
<proteinExistence type="predicted"/>
<dbReference type="RefSeq" id="WP_057790437.1">
    <property type="nucleotide sequence ID" value="NZ_LAXJ01000003.1"/>
</dbReference>
<keyword evidence="4" id="KW-1185">Reference proteome</keyword>
<evidence type="ECO:0000256" key="1">
    <source>
        <dbReference type="ARBA" id="ARBA00023002"/>
    </source>
</evidence>
<organism evidence="3 4">
    <name type="scientific">Roseovarius atlanticus</name>
    <dbReference type="NCBI Taxonomy" id="1641875"/>
    <lineage>
        <taxon>Bacteria</taxon>
        <taxon>Pseudomonadati</taxon>
        <taxon>Pseudomonadota</taxon>
        <taxon>Alphaproteobacteria</taxon>
        <taxon>Rhodobacterales</taxon>
        <taxon>Roseobacteraceae</taxon>
        <taxon>Roseovarius</taxon>
    </lineage>
</organism>
<dbReference type="PANTHER" id="PTHR13847:SF281">
    <property type="entry name" value="FAD DEPENDENT OXIDOREDUCTASE DOMAIN-CONTAINING PROTEIN"/>
    <property type="match status" value="1"/>
</dbReference>
<comment type="caution">
    <text evidence="3">The sequence shown here is derived from an EMBL/GenBank/DDBJ whole genome shotgun (WGS) entry which is preliminary data.</text>
</comment>
<dbReference type="GO" id="GO:0016491">
    <property type="term" value="F:oxidoreductase activity"/>
    <property type="evidence" value="ECO:0007669"/>
    <property type="project" value="UniProtKB-KW"/>
</dbReference>
<sequence length="446" mass="48688">MTRLKRIWEDGAYGAAPVADCWWTGTVPPGDWPALEGDTTTDVAIIGAGFTGLNAALALAEEGVGVTVLEAQHPFWGASGRNGGFCCLGGAKASHAEIKARFGESEARGFARAEMAAVDHVGDLIARLGLDVDRHSEGETQLAHRPRDFEAMRAEVDETRDLYGVTPTLTPPEELAQAGFRGPFHGATTIPIGFALNPRKYALGLCRAAEAAGAVVHGQSAVTRIETLPDGSYRLHTDTGSVTAEKFIVATNGYSSDNLPDWMGARYLPTQSSVIVTRPMTNDELAAQGWTSRQMCYDTRHLLHYFRLMPDNRMLMGMRGGLRHSPGTEAQIRAMIRADFEKMFPAWAHVETPHFWSGFVCVTRDLVPYAGPIPELPGGFAAFGYHGNGVSMGSYAGRLLADLVRGATSDMPYPAPLRHKPRKFPLGQFRRMLMRPAYLHYAWLDR</sequence>
<protein>
    <submittedName>
        <fullName evidence="3">FAD-dependent oxidoreductase</fullName>
    </submittedName>
</protein>
<feature type="domain" description="FAD dependent oxidoreductase" evidence="2">
    <location>
        <begin position="42"/>
        <end position="403"/>
    </location>
</feature>
<dbReference type="STRING" id="1641875.XM53_03720"/>
<dbReference type="Gene3D" id="3.50.50.60">
    <property type="entry name" value="FAD/NAD(P)-binding domain"/>
    <property type="match status" value="1"/>
</dbReference>
<dbReference type="PATRIC" id="fig|1641875.4.peg.2753"/>
<evidence type="ECO:0000313" key="3">
    <source>
        <dbReference type="EMBL" id="KRS13703.1"/>
    </source>
</evidence>
<keyword evidence="1" id="KW-0560">Oxidoreductase</keyword>
<dbReference type="InterPro" id="IPR006076">
    <property type="entry name" value="FAD-dep_OxRdtase"/>
</dbReference>
<name>A0A0T5NXQ4_9RHOB</name>
<dbReference type="Gene3D" id="3.30.9.10">
    <property type="entry name" value="D-Amino Acid Oxidase, subunit A, domain 2"/>
    <property type="match status" value="1"/>
</dbReference>
<evidence type="ECO:0000313" key="4">
    <source>
        <dbReference type="Proteomes" id="UP000051295"/>
    </source>
</evidence>
<dbReference type="OrthoDB" id="9806601at2"/>
<dbReference type="AlphaFoldDB" id="A0A0T5NXQ4"/>
<evidence type="ECO:0000259" key="2">
    <source>
        <dbReference type="Pfam" id="PF01266"/>
    </source>
</evidence>